<evidence type="ECO:0008006" key="3">
    <source>
        <dbReference type="Google" id="ProtNLM"/>
    </source>
</evidence>
<comment type="caution">
    <text evidence="1">The sequence shown here is derived from an EMBL/GenBank/DDBJ whole genome shotgun (WGS) entry which is preliminary data.</text>
</comment>
<name>A0ABR1F9I5_9ASCO</name>
<keyword evidence="2" id="KW-1185">Reference proteome</keyword>
<sequence>MPSPEDYGFFSVPRKVEELFKNGNEYIYKPSAVDVSKTVTFPDTPIVNAAREFVKSKLPVQTFNHSHRVFYYGAVIIAQQFPEYASNATLLETYALTCLFHDVATADEFLYGTRMSFDFYGAFIAREFLLKHEAVQDSADAVAEAILRHQDVEVNGTITFLGLIIQLTTLMDNSGNFLPLMAPETIDSVIALYPRLGWSGCFSTFVAKEIEIKPWCHSTAVTDFVKTVKENHYFIDRYEK</sequence>
<dbReference type="Gene3D" id="1.10.3210.10">
    <property type="entry name" value="Hypothetical protein af1432"/>
    <property type="match status" value="1"/>
</dbReference>
<reference evidence="1 2" key="1">
    <citation type="submission" date="2024-03" db="EMBL/GenBank/DDBJ databases">
        <title>Genome-scale model development and genomic sequencing of the oleaginous clade Lipomyces.</title>
        <authorList>
            <consortium name="Lawrence Berkeley National Laboratory"/>
            <person name="Czajka J.J."/>
            <person name="Han Y."/>
            <person name="Kim J."/>
            <person name="Mondo S.J."/>
            <person name="Hofstad B.A."/>
            <person name="Robles A."/>
            <person name="Haridas S."/>
            <person name="Riley R."/>
            <person name="LaButti K."/>
            <person name="Pangilinan J."/>
            <person name="Andreopoulos W."/>
            <person name="Lipzen A."/>
            <person name="Yan J."/>
            <person name="Wang M."/>
            <person name="Ng V."/>
            <person name="Grigoriev I.V."/>
            <person name="Spatafora J.W."/>
            <person name="Magnuson J.K."/>
            <person name="Baker S.E."/>
            <person name="Pomraning K.R."/>
        </authorList>
    </citation>
    <scope>NUCLEOTIDE SEQUENCE [LARGE SCALE GENOMIC DNA]</scope>
    <source>
        <strain evidence="1 2">Phaff 52-87</strain>
    </source>
</reference>
<dbReference type="PANTHER" id="PTHR35569:SF1">
    <property type="entry name" value="CYANAMIDE HYDRATASE DDI2-RELATED"/>
    <property type="match status" value="1"/>
</dbReference>
<protein>
    <recommendedName>
        <fullName evidence="3">Cyanamide hydratase</fullName>
    </recommendedName>
</protein>
<proteinExistence type="predicted"/>
<organism evidence="1 2">
    <name type="scientific">Myxozyma melibiosi</name>
    <dbReference type="NCBI Taxonomy" id="54550"/>
    <lineage>
        <taxon>Eukaryota</taxon>
        <taxon>Fungi</taxon>
        <taxon>Dikarya</taxon>
        <taxon>Ascomycota</taxon>
        <taxon>Saccharomycotina</taxon>
        <taxon>Lipomycetes</taxon>
        <taxon>Lipomycetales</taxon>
        <taxon>Lipomycetaceae</taxon>
        <taxon>Myxozyma</taxon>
    </lineage>
</organism>
<dbReference type="InterPro" id="IPR017771">
    <property type="entry name" value="Cyanamide_hydratase_HD"/>
</dbReference>
<accession>A0ABR1F9I5</accession>
<evidence type="ECO:0000313" key="1">
    <source>
        <dbReference type="EMBL" id="KAK7206514.1"/>
    </source>
</evidence>
<dbReference type="PANTHER" id="PTHR35569">
    <property type="entry name" value="CYANAMIDE HYDRATASE DDI2-RELATED"/>
    <property type="match status" value="1"/>
</dbReference>
<dbReference type="SUPFAM" id="SSF109604">
    <property type="entry name" value="HD-domain/PDEase-like"/>
    <property type="match status" value="1"/>
</dbReference>
<dbReference type="Proteomes" id="UP001498771">
    <property type="component" value="Unassembled WGS sequence"/>
</dbReference>
<dbReference type="RefSeq" id="XP_064769547.1">
    <property type="nucleotide sequence ID" value="XM_064910628.1"/>
</dbReference>
<gene>
    <name evidence="1" type="ORF">BZA70DRAFT_245575</name>
</gene>
<dbReference type="GeneID" id="90036140"/>
<evidence type="ECO:0000313" key="2">
    <source>
        <dbReference type="Proteomes" id="UP001498771"/>
    </source>
</evidence>
<dbReference type="EMBL" id="JBBJBU010000002">
    <property type="protein sequence ID" value="KAK7206514.1"/>
    <property type="molecule type" value="Genomic_DNA"/>
</dbReference>
<dbReference type="NCBIfam" id="TIGR03401">
    <property type="entry name" value="cyanamide_fam"/>
    <property type="match status" value="1"/>
</dbReference>